<comment type="caution">
    <text evidence="1">The sequence shown here is derived from an EMBL/GenBank/DDBJ whole genome shotgun (WGS) entry which is preliminary data.</text>
</comment>
<organism evidence="1">
    <name type="scientific">marine sediment metagenome</name>
    <dbReference type="NCBI Taxonomy" id="412755"/>
    <lineage>
        <taxon>unclassified sequences</taxon>
        <taxon>metagenomes</taxon>
        <taxon>ecological metagenomes</taxon>
    </lineage>
</organism>
<name>X1KWZ0_9ZZZZ</name>
<feature type="non-terminal residue" evidence="1">
    <location>
        <position position="44"/>
    </location>
</feature>
<sequence length="44" mass="5093">MKEGLKRLYRGDFNVMTWQGNPDGSATITLTKQGEKKAYQFRVK</sequence>
<reference evidence="1" key="1">
    <citation type="journal article" date="2014" name="Front. Microbiol.">
        <title>High frequency of phylogenetically diverse reductive dehalogenase-homologous genes in deep subseafloor sedimentary metagenomes.</title>
        <authorList>
            <person name="Kawai M."/>
            <person name="Futagami T."/>
            <person name="Toyoda A."/>
            <person name="Takaki Y."/>
            <person name="Nishi S."/>
            <person name="Hori S."/>
            <person name="Arai W."/>
            <person name="Tsubouchi T."/>
            <person name="Morono Y."/>
            <person name="Uchiyama I."/>
            <person name="Ito T."/>
            <person name="Fujiyama A."/>
            <person name="Inagaki F."/>
            <person name="Takami H."/>
        </authorList>
    </citation>
    <scope>NUCLEOTIDE SEQUENCE</scope>
    <source>
        <strain evidence="1">Expedition CK06-06</strain>
    </source>
</reference>
<evidence type="ECO:0000313" key="1">
    <source>
        <dbReference type="EMBL" id="GAH98165.1"/>
    </source>
</evidence>
<accession>X1KWZ0</accession>
<gene>
    <name evidence="1" type="ORF">S03H2_69530</name>
</gene>
<proteinExistence type="predicted"/>
<dbReference type="EMBL" id="BARU01045962">
    <property type="protein sequence ID" value="GAH98165.1"/>
    <property type="molecule type" value="Genomic_DNA"/>
</dbReference>
<protein>
    <submittedName>
        <fullName evidence="1">Uncharacterized protein</fullName>
    </submittedName>
</protein>
<dbReference type="AlphaFoldDB" id="X1KWZ0"/>